<keyword evidence="2 10" id="KW-0479">Metal-binding</keyword>
<dbReference type="InterPro" id="IPR019855">
    <property type="entry name" value="CRISPR-assoc_Cas1_NMENI"/>
</dbReference>
<sequence length="310" mass="33522">MVGRIVEIADDRRRLSVFRGFLMVHTTGGTRQLAGKVPLDDITALIANAHGISYTNNLLVDLAERGCPFVLCGANHNVAGMLWPIDGHHVQAKRMEAQIAASLPVQKRMWASVVRAKLQQQAAVLEACGAPDAPLNALVRKVRSGDPDNIEAQGARRYWGLLFGDGFKRDQKADGVNALLNYGYTILRATTARAVIAAGLHPSIGLHHSNDANAMRLVDDLMEPFRPMVDLKVRGLIRQGLFEVTPETKKALALVMCADMQTSAGATPIMVCTQRLAVSLAQVFLGERQELDLPLPGSSLDMGAMASEVV</sequence>
<dbReference type="PANTHER" id="PTHR34353:SF2">
    <property type="entry name" value="CRISPR-ASSOCIATED ENDONUCLEASE CAS1 1"/>
    <property type="match status" value="1"/>
</dbReference>
<evidence type="ECO:0000256" key="3">
    <source>
        <dbReference type="ARBA" id="ARBA00022759"/>
    </source>
</evidence>
<dbReference type="NCBIfam" id="TIGR00287">
    <property type="entry name" value="cas1"/>
    <property type="match status" value="1"/>
</dbReference>
<dbReference type="AlphaFoldDB" id="A0A426FMY2"/>
<dbReference type="EMBL" id="RRUE01000002">
    <property type="protein sequence ID" value="RRN44046.1"/>
    <property type="molecule type" value="Genomic_DNA"/>
</dbReference>
<keyword evidence="6 10" id="KW-0051">Antiviral defense</keyword>
<evidence type="ECO:0000313" key="11">
    <source>
        <dbReference type="EMBL" id="RRN44046.1"/>
    </source>
</evidence>
<dbReference type="GO" id="GO:0043571">
    <property type="term" value="P:maintenance of CRISPR repeat elements"/>
    <property type="evidence" value="ECO:0007669"/>
    <property type="project" value="UniProtKB-UniRule"/>
</dbReference>
<feature type="binding site" evidence="10">
    <location>
        <position position="151"/>
    </location>
    <ligand>
        <name>Mn(2+)</name>
        <dbReference type="ChEBI" id="CHEBI:29035"/>
    </ligand>
</feature>
<evidence type="ECO:0000256" key="1">
    <source>
        <dbReference type="ARBA" id="ARBA00022722"/>
    </source>
</evidence>
<evidence type="ECO:0000256" key="9">
    <source>
        <dbReference type="ARBA" id="ARBA00038592"/>
    </source>
</evidence>
<keyword evidence="4 10" id="KW-0378">Hydrolase</keyword>
<dbReference type="GO" id="GO:0003677">
    <property type="term" value="F:DNA binding"/>
    <property type="evidence" value="ECO:0007669"/>
    <property type="project" value="UniProtKB-KW"/>
</dbReference>
<dbReference type="GO" id="GO:0016787">
    <property type="term" value="F:hydrolase activity"/>
    <property type="evidence" value="ECO:0007669"/>
    <property type="project" value="UniProtKB-KW"/>
</dbReference>
<dbReference type="Proteomes" id="UP000270261">
    <property type="component" value="Unassembled WGS sequence"/>
</dbReference>
<evidence type="ECO:0000256" key="4">
    <source>
        <dbReference type="ARBA" id="ARBA00022801"/>
    </source>
</evidence>
<evidence type="ECO:0000256" key="8">
    <source>
        <dbReference type="ARBA" id="ARBA00023211"/>
    </source>
</evidence>
<dbReference type="Gene3D" id="1.20.120.920">
    <property type="entry name" value="CRISPR-associated endonuclease Cas1, C-terminal domain"/>
    <property type="match status" value="1"/>
</dbReference>
<dbReference type="InterPro" id="IPR050646">
    <property type="entry name" value="Cas1"/>
</dbReference>
<keyword evidence="8 10" id="KW-0464">Manganese</keyword>
<organism evidence="11 12">
    <name type="scientific">Lautropia dentalis</name>
    <dbReference type="NCBI Taxonomy" id="2490857"/>
    <lineage>
        <taxon>Bacteria</taxon>
        <taxon>Pseudomonadati</taxon>
        <taxon>Pseudomonadota</taxon>
        <taxon>Betaproteobacteria</taxon>
        <taxon>Burkholderiales</taxon>
        <taxon>Burkholderiaceae</taxon>
        <taxon>Lautropia</taxon>
    </lineage>
</organism>
<dbReference type="HAMAP" id="MF_01470">
    <property type="entry name" value="Cas1"/>
    <property type="match status" value="1"/>
</dbReference>
<evidence type="ECO:0000256" key="2">
    <source>
        <dbReference type="ARBA" id="ARBA00022723"/>
    </source>
</evidence>
<dbReference type="InterPro" id="IPR002729">
    <property type="entry name" value="CRISPR-assoc_Cas1"/>
</dbReference>
<evidence type="ECO:0000256" key="5">
    <source>
        <dbReference type="ARBA" id="ARBA00022842"/>
    </source>
</evidence>
<feature type="binding site" evidence="10">
    <location>
        <position position="223"/>
    </location>
    <ligand>
        <name>Mn(2+)</name>
        <dbReference type="ChEBI" id="CHEBI:29035"/>
    </ligand>
</feature>
<name>A0A426FMY2_9BURK</name>
<dbReference type="InterPro" id="IPR042206">
    <property type="entry name" value="CRISPR-assoc_Cas1_C"/>
</dbReference>
<accession>A0A426FMY2</accession>
<reference evidence="11 12" key="1">
    <citation type="submission" date="2018-11" db="EMBL/GenBank/DDBJ databases">
        <title>Genome sequencing of Lautropia sp. KCOM 2505 (= ChDC F240).</title>
        <authorList>
            <person name="Kook J.-K."/>
            <person name="Park S.-N."/>
            <person name="Lim Y.K."/>
        </authorList>
    </citation>
    <scope>NUCLEOTIDE SEQUENCE [LARGE SCALE GENOMIC DNA]</scope>
    <source>
        <strain evidence="11 12">KCOM 2505</strain>
    </source>
</reference>
<dbReference type="PANTHER" id="PTHR34353">
    <property type="entry name" value="CRISPR-ASSOCIATED ENDONUCLEASE CAS1 1"/>
    <property type="match status" value="1"/>
</dbReference>
<evidence type="ECO:0000256" key="10">
    <source>
        <dbReference type="HAMAP-Rule" id="MF_01470"/>
    </source>
</evidence>
<dbReference type="GO" id="GO:0004520">
    <property type="term" value="F:DNA endonuclease activity"/>
    <property type="evidence" value="ECO:0007669"/>
    <property type="project" value="InterPro"/>
</dbReference>
<evidence type="ECO:0000313" key="12">
    <source>
        <dbReference type="Proteomes" id="UP000270261"/>
    </source>
</evidence>
<dbReference type="OrthoDB" id="9803119at2"/>
<keyword evidence="12" id="KW-1185">Reference proteome</keyword>
<protein>
    <recommendedName>
        <fullName evidence="10">CRISPR-associated endonuclease Cas1</fullName>
        <ecNumber evidence="10">3.1.-.-</ecNumber>
    </recommendedName>
</protein>
<keyword evidence="1 10" id="KW-0540">Nuclease</keyword>
<evidence type="ECO:0000256" key="6">
    <source>
        <dbReference type="ARBA" id="ARBA00023118"/>
    </source>
</evidence>
<keyword evidence="3 10" id="KW-0255">Endonuclease</keyword>
<dbReference type="GO" id="GO:0051607">
    <property type="term" value="P:defense response to virus"/>
    <property type="evidence" value="ECO:0007669"/>
    <property type="project" value="UniProtKB-UniRule"/>
</dbReference>
<comment type="similarity">
    <text evidence="10">Belongs to the CRISPR-associated endonuclease Cas1 family.</text>
</comment>
<dbReference type="NCBIfam" id="TIGR03639">
    <property type="entry name" value="cas1_NMENI"/>
    <property type="match status" value="1"/>
</dbReference>
<dbReference type="RefSeq" id="WP_125096244.1">
    <property type="nucleotide sequence ID" value="NZ_RRUE01000002.1"/>
</dbReference>
<comment type="caution">
    <text evidence="11">The sequence shown here is derived from an EMBL/GenBank/DDBJ whole genome shotgun (WGS) entry which is preliminary data.</text>
</comment>
<dbReference type="GO" id="GO:0046872">
    <property type="term" value="F:metal ion binding"/>
    <property type="evidence" value="ECO:0007669"/>
    <property type="project" value="UniProtKB-UniRule"/>
</dbReference>
<comment type="cofactor">
    <cofactor evidence="10">
        <name>Mg(2+)</name>
        <dbReference type="ChEBI" id="CHEBI:18420"/>
    </cofactor>
    <cofactor evidence="10">
        <name>Mn(2+)</name>
        <dbReference type="ChEBI" id="CHEBI:29035"/>
    </cofactor>
</comment>
<keyword evidence="7 10" id="KW-0238">DNA-binding</keyword>
<dbReference type="Pfam" id="PF01867">
    <property type="entry name" value="Cas_Cas1"/>
    <property type="match status" value="1"/>
</dbReference>
<proteinExistence type="inferred from homology"/>
<keyword evidence="5 10" id="KW-0460">Magnesium</keyword>
<comment type="subunit">
    <text evidence="9 10">Homodimer, forms a heterotetramer with a Cas2 homodimer.</text>
</comment>
<feature type="binding site" evidence="10">
    <location>
        <position position="208"/>
    </location>
    <ligand>
        <name>Mn(2+)</name>
        <dbReference type="ChEBI" id="CHEBI:29035"/>
    </ligand>
</feature>
<evidence type="ECO:0000256" key="7">
    <source>
        <dbReference type="ARBA" id="ARBA00023125"/>
    </source>
</evidence>
<gene>
    <name evidence="10 11" type="primary">cas1</name>
    <name evidence="11" type="ORF">EHV23_11735</name>
</gene>
<comment type="function">
    <text evidence="10">CRISPR (clustered regularly interspaced short palindromic repeat), is an adaptive immune system that provides protection against mobile genetic elements (viruses, transposable elements and conjugative plasmids). CRISPR clusters contain spacers, sequences complementary to antecedent mobile elements, and target invading nucleic acids. CRISPR clusters are transcribed and processed into CRISPR RNA (crRNA). Acts as a dsDNA endonuclease. Involved in the integration of spacer DNA into the CRISPR cassette.</text>
</comment>
<dbReference type="EC" id="3.1.-.-" evidence="10"/>